<evidence type="ECO:0000259" key="1">
    <source>
        <dbReference type="Pfam" id="PF12776"/>
    </source>
</evidence>
<accession>A0A1J8QZX3</accession>
<dbReference type="EMBL" id="LVVM01001203">
    <property type="protein sequence ID" value="OJA19056.1"/>
    <property type="molecule type" value="Genomic_DNA"/>
</dbReference>
<dbReference type="Pfam" id="PF12776">
    <property type="entry name" value="Myb_DNA-bind_3"/>
    <property type="match status" value="1"/>
</dbReference>
<keyword evidence="3" id="KW-1185">Reference proteome</keyword>
<evidence type="ECO:0000313" key="2">
    <source>
        <dbReference type="EMBL" id="OJA19056.1"/>
    </source>
</evidence>
<organism evidence="2 3">
    <name type="scientific">Rhizopogon vesiculosus</name>
    <dbReference type="NCBI Taxonomy" id="180088"/>
    <lineage>
        <taxon>Eukaryota</taxon>
        <taxon>Fungi</taxon>
        <taxon>Dikarya</taxon>
        <taxon>Basidiomycota</taxon>
        <taxon>Agaricomycotina</taxon>
        <taxon>Agaricomycetes</taxon>
        <taxon>Agaricomycetidae</taxon>
        <taxon>Boletales</taxon>
        <taxon>Suillineae</taxon>
        <taxon>Rhizopogonaceae</taxon>
        <taxon>Rhizopogon</taxon>
    </lineage>
</organism>
<dbReference type="STRING" id="180088.A0A1J8QZX3"/>
<name>A0A1J8QZX3_9AGAM</name>
<dbReference type="InterPro" id="IPR024752">
    <property type="entry name" value="Myb/SANT-like_dom"/>
</dbReference>
<dbReference type="AlphaFoldDB" id="A0A1J8QZX3"/>
<comment type="caution">
    <text evidence="2">The sequence shown here is derived from an EMBL/GenBank/DDBJ whole genome shotgun (WGS) entry which is preliminary data.</text>
</comment>
<protein>
    <recommendedName>
        <fullName evidence="1">Myb/SANT-like domain-containing protein</fullName>
    </recommendedName>
</protein>
<reference evidence="2 3" key="1">
    <citation type="submission" date="2016-03" db="EMBL/GenBank/DDBJ databases">
        <title>Comparative genomics of the ectomycorrhizal sister species Rhizopogon vinicolor and Rhizopogon vesiculosus (Basidiomycota: Boletales) reveals a divergence of the mating type B locus.</title>
        <authorList>
            <person name="Mujic A.B."/>
            <person name="Kuo A."/>
            <person name="Tritt A."/>
            <person name="Lipzen A."/>
            <person name="Chen C."/>
            <person name="Johnson J."/>
            <person name="Sharma A."/>
            <person name="Barry K."/>
            <person name="Grigoriev I.V."/>
            <person name="Spatafora J.W."/>
        </authorList>
    </citation>
    <scope>NUCLEOTIDE SEQUENCE [LARGE SCALE GENOMIC DNA]</scope>
    <source>
        <strain evidence="2 3">AM-OR11-056</strain>
    </source>
</reference>
<gene>
    <name evidence="2" type="ORF">AZE42_13555</name>
</gene>
<sequence length="239" mass="25509">MAEDNDESSKETKENASWNDVEVNAFLDYLITQRSKIAGITFKNSTFAEAAVKIAGLKTSGAVKAMIHCKRKYGDLKSKYNAIDGYTRLSGRHWDNNRGAAIQGDTDETAWTQFLANAPKGSAVMKQFKNCGWKFYDKMDQILPSGSNAHGAAAYNPASLAADILVDDAGTSNTAADDNFGWGQCASALPVTSPTPVAGSSSESTMSIDASLSLTSSTGKRSFSEMVTSHSAPPPIHHL</sequence>
<feature type="domain" description="Myb/SANT-like" evidence="1">
    <location>
        <begin position="17"/>
        <end position="112"/>
    </location>
</feature>
<evidence type="ECO:0000313" key="3">
    <source>
        <dbReference type="Proteomes" id="UP000183567"/>
    </source>
</evidence>
<proteinExistence type="predicted"/>
<dbReference type="Proteomes" id="UP000183567">
    <property type="component" value="Unassembled WGS sequence"/>
</dbReference>
<dbReference type="OrthoDB" id="2668854at2759"/>